<organism evidence="2">
    <name type="scientific">Oryza meridionalis</name>
    <dbReference type="NCBI Taxonomy" id="40149"/>
    <lineage>
        <taxon>Eukaryota</taxon>
        <taxon>Viridiplantae</taxon>
        <taxon>Streptophyta</taxon>
        <taxon>Embryophyta</taxon>
        <taxon>Tracheophyta</taxon>
        <taxon>Spermatophyta</taxon>
        <taxon>Magnoliopsida</taxon>
        <taxon>Liliopsida</taxon>
        <taxon>Poales</taxon>
        <taxon>Poaceae</taxon>
        <taxon>BOP clade</taxon>
        <taxon>Oryzoideae</taxon>
        <taxon>Oryzeae</taxon>
        <taxon>Oryzinae</taxon>
        <taxon>Oryza</taxon>
    </lineage>
</organism>
<protein>
    <submittedName>
        <fullName evidence="2">Uncharacterized protein</fullName>
    </submittedName>
</protein>
<dbReference type="Proteomes" id="UP000008021">
    <property type="component" value="Chromosome 6"/>
</dbReference>
<dbReference type="Gramene" id="OMERI06G12700.1">
    <property type="protein sequence ID" value="OMERI06G12700.1"/>
    <property type="gene ID" value="OMERI06G12700"/>
</dbReference>
<evidence type="ECO:0000313" key="2">
    <source>
        <dbReference type="EnsemblPlants" id="OMERI06G12700.1"/>
    </source>
</evidence>
<evidence type="ECO:0000256" key="1">
    <source>
        <dbReference type="SAM" id="MobiDB-lite"/>
    </source>
</evidence>
<feature type="compositionally biased region" description="Basic residues" evidence="1">
    <location>
        <begin position="152"/>
        <end position="167"/>
    </location>
</feature>
<evidence type="ECO:0000313" key="3">
    <source>
        <dbReference type="Proteomes" id="UP000008021"/>
    </source>
</evidence>
<name>A0A0E0E0L0_9ORYZ</name>
<dbReference type="HOGENOM" id="CLU_090467_0_0_1"/>
<feature type="compositionally biased region" description="Low complexity" evidence="1">
    <location>
        <begin position="138"/>
        <end position="151"/>
    </location>
</feature>
<keyword evidence="3" id="KW-1185">Reference proteome</keyword>
<accession>A0A0E0E0L0</accession>
<dbReference type="AlphaFoldDB" id="A0A0E0E0L0"/>
<dbReference type="EnsemblPlants" id="OMERI06G12700.1">
    <property type="protein sequence ID" value="OMERI06G12700.1"/>
    <property type="gene ID" value="OMERI06G12700"/>
</dbReference>
<reference evidence="2" key="2">
    <citation type="submission" date="2018-05" db="EMBL/GenBank/DDBJ databases">
        <title>OmerRS3 (Oryza meridionalis Reference Sequence Version 3).</title>
        <authorList>
            <person name="Zhang J."/>
            <person name="Kudrna D."/>
            <person name="Lee S."/>
            <person name="Talag J."/>
            <person name="Welchert J."/>
            <person name="Wing R.A."/>
        </authorList>
    </citation>
    <scope>NUCLEOTIDE SEQUENCE [LARGE SCALE GENOMIC DNA]</scope>
    <source>
        <strain evidence="2">cv. OR44</strain>
    </source>
</reference>
<proteinExistence type="predicted"/>
<feature type="region of interest" description="Disordered" evidence="1">
    <location>
        <begin position="48"/>
        <end position="172"/>
    </location>
</feature>
<sequence>MRYVRVSCRHGYAGEPGISTNLTGLSSSLSSAGRGITRNREWSMANTTCGTPSSAASGCVHPQRKSDSTVTTRSGVPALSRAHDPSGPRSPANATTRVGKSLGAAPGGPFGTSRPAGTAWWEGNGRVSSETPPPPGCAAARSGAVAGVATTVRRRPREARRRTRSRMGMRWPSAGYGTTRTCAAAAAAAAASVGVAMVAC</sequence>
<reference evidence="2" key="1">
    <citation type="submission" date="2015-04" db="UniProtKB">
        <authorList>
            <consortium name="EnsemblPlants"/>
        </authorList>
    </citation>
    <scope>IDENTIFICATION</scope>
</reference>